<dbReference type="InterPro" id="IPR027275">
    <property type="entry name" value="PRC-brl_dom"/>
</dbReference>
<evidence type="ECO:0000313" key="2">
    <source>
        <dbReference type="EMBL" id="AFZ66280.1"/>
    </source>
</evidence>
<sequence>MLSSQNMIGSLVVRPNGELLGVVTDLVVEYQARRVLALRVDICRAGSCEADFPLDEMVVVPFEAVYDLQPKFVVITNRDDLVCMSKLPLVQATCAQSLTLGQAPLYDQQGGVLGRLEGLRFDADSGELLAFEMNAQGAEPCGRVVLSAAQVQCVEGALTVSPALASLFAEVVAPGERRFPGGTALPLA</sequence>
<dbReference type="Pfam" id="PF05239">
    <property type="entry name" value="PRC"/>
    <property type="match status" value="1"/>
</dbReference>
<dbReference type="HOGENOM" id="CLU_1508240_0_0_0"/>
<dbReference type="RefSeq" id="WP_015234590.1">
    <property type="nucleotide sequence ID" value="NC_019793.1"/>
</dbReference>
<dbReference type="InterPro" id="IPR011033">
    <property type="entry name" value="PRC_barrel-like_sf"/>
</dbReference>
<organism evidence="2 3">
    <name type="scientific">Deinococcus peraridilitoris (strain DSM 19664 / LMG 22246 / CIP 109416 / KR-200)</name>
    <dbReference type="NCBI Taxonomy" id="937777"/>
    <lineage>
        <taxon>Bacteria</taxon>
        <taxon>Thermotogati</taxon>
        <taxon>Deinococcota</taxon>
        <taxon>Deinococci</taxon>
        <taxon>Deinococcales</taxon>
        <taxon>Deinococcaceae</taxon>
        <taxon>Deinococcus</taxon>
    </lineage>
</organism>
<evidence type="ECO:0000259" key="1">
    <source>
        <dbReference type="Pfam" id="PF05239"/>
    </source>
</evidence>
<accession>K9ZZT3</accession>
<protein>
    <recommendedName>
        <fullName evidence="1">PRC-barrel domain-containing protein</fullName>
    </recommendedName>
</protein>
<dbReference type="PATRIC" id="fig|937777.3.peg.706"/>
<gene>
    <name evidence="2" type="ordered locus">Deipe_0701</name>
</gene>
<proteinExistence type="predicted"/>
<dbReference type="AlphaFoldDB" id="K9ZZT3"/>
<evidence type="ECO:0000313" key="3">
    <source>
        <dbReference type="Proteomes" id="UP000010467"/>
    </source>
</evidence>
<dbReference type="Proteomes" id="UP000010467">
    <property type="component" value="Chromosome"/>
</dbReference>
<dbReference type="KEGG" id="dpd:Deipe_0701"/>
<dbReference type="EMBL" id="CP003382">
    <property type="protein sequence ID" value="AFZ66280.1"/>
    <property type="molecule type" value="Genomic_DNA"/>
</dbReference>
<name>K9ZZT3_DEIPD</name>
<reference evidence="3" key="1">
    <citation type="submission" date="2012-03" db="EMBL/GenBank/DDBJ databases">
        <title>Complete sequence of chromosome of Deinococcus peraridilitoris DSM 19664.</title>
        <authorList>
            <person name="Lucas S."/>
            <person name="Copeland A."/>
            <person name="Lapidus A."/>
            <person name="Glavina del Rio T."/>
            <person name="Dalin E."/>
            <person name="Tice H."/>
            <person name="Bruce D."/>
            <person name="Goodwin L."/>
            <person name="Pitluck S."/>
            <person name="Peters L."/>
            <person name="Mikhailova N."/>
            <person name="Lu M."/>
            <person name="Kyrpides N."/>
            <person name="Mavromatis K."/>
            <person name="Ivanova N."/>
            <person name="Brettin T."/>
            <person name="Detter J.C."/>
            <person name="Han C."/>
            <person name="Larimer F."/>
            <person name="Land M."/>
            <person name="Hauser L."/>
            <person name="Markowitz V."/>
            <person name="Cheng J.-F."/>
            <person name="Hugenholtz P."/>
            <person name="Woyke T."/>
            <person name="Wu D."/>
            <person name="Pukall R."/>
            <person name="Steenblock K."/>
            <person name="Brambilla E."/>
            <person name="Klenk H.-P."/>
            <person name="Eisen J.A."/>
        </authorList>
    </citation>
    <scope>NUCLEOTIDE SEQUENCE [LARGE SCALE GENOMIC DNA]</scope>
    <source>
        <strain evidence="3">DSM 19664 / LMG 22246 / CIP 109416 / KR-200</strain>
    </source>
</reference>
<feature type="domain" description="PRC-barrel" evidence="1">
    <location>
        <begin position="4"/>
        <end position="81"/>
    </location>
</feature>
<keyword evidence="3" id="KW-1185">Reference proteome</keyword>
<dbReference type="SUPFAM" id="SSF50346">
    <property type="entry name" value="PRC-barrel domain"/>
    <property type="match status" value="1"/>
</dbReference>
<dbReference type="Gene3D" id="2.30.30.240">
    <property type="entry name" value="PRC-barrel domain"/>
    <property type="match status" value="1"/>
</dbReference>